<evidence type="ECO:0000256" key="4">
    <source>
        <dbReference type="RuleBase" id="RU362110"/>
    </source>
</evidence>
<keyword evidence="2 4" id="KW-0378">Hydrolase</keyword>
<dbReference type="AlphaFoldDB" id="A0A238YFF7"/>
<dbReference type="InterPro" id="IPR018053">
    <property type="entry name" value="Glyco_hydro_32_AS"/>
</dbReference>
<proteinExistence type="inferred from homology"/>
<dbReference type="RefSeq" id="WP_245856955.1">
    <property type="nucleotide sequence ID" value="NZ_FZNX01000004.1"/>
</dbReference>
<evidence type="ECO:0000256" key="2">
    <source>
        <dbReference type="ARBA" id="ARBA00022801"/>
    </source>
</evidence>
<feature type="domain" description="Glycosyl hydrolase family 32 C-terminal" evidence="6">
    <location>
        <begin position="391"/>
        <end position="531"/>
    </location>
</feature>
<dbReference type="Gene3D" id="2.60.120.560">
    <property type="entry name" value="Exo-inulinase, domain 1"/>
    <property type="match status" value="1"/>
</dbReference>
<evidence type="ECO:0000256" key="1">
    <source>
        <dbReference type="ARBA" id="ARBA00009902"/>
    </source>
</evidence>
<dbReference type="SMART" id="SM00640">
    <property type="entry name" value="Glyco_32"/>
    <property type="match status" value="1"/>
</dbReference>
<dbReference type="InterPro" id="IPR013189">
    <property type="entry name" value="Glyco_hydro_32_C"/>
</dbReference>
<dbReference type="InterPro" id="IPR001362">
    <property type="entry name" value="Glyco_hydro_32"/>
</dbReference>
<dbReference type="PANTHER" id="PTHR42800:SF1">
    <property type="entry name" value="EXOINULINASE INUD (AFU_ORTHOLOGUE AFUA_5G00480)"/>
    <property type="match status" value="1"/>
</dbReference>
<dbReference type="GO" id="GO:0004575">
    <property type="term" value="F:sucrose alpha-glucosidase activity"/>
    <property type="evidence" value="ECO:0007669"/>
    <property type="project" value="TreeGrafter"/>
</dbReference>
<organism evidence="7 8">
    <name type="scientific">Lutibacter flavus</name>
    <dbReference type="NCBI Taxonomy" id="691689"/>
    <lineage>
        <taxon>Bacteria</taxon>
        <taxon>Pseudomonadati</taxon>
        <taxon>Bacteroidota</taxon>
        <taxon>Flavobacteriia</taxon>
        <taxon>Flavobacteriales</taxon>
        <taxon>Flavobacteriaceae</taxon>
        <taxon>Lutibacter</taxon>
    </lineage>
</organism>
<evidence type="ECO:0000259" key="6">
    <source>
        <dbReference type="Pfam" id="PF08244"/>
    </source>
</evidence>
<evidence type="ECO:0000313" key="7">
    <source>
        <dbReference type="EMBL" id="SNR69528.1"/>
    </source>
</evidence>
<evidence type="ECO:0000259" key="5">
    <source>
        <dbReference type="Pfam" id="PF00251"/>
    </source>
</evidence>
<dbReference type="GO" id="GO:0005737">
    <property type="term" value="C:cytoplasm"/>
    <property type="evidence" value="ECO:0007669"/>
    <property type="project" value="TreeGrafter"/>
</dbReference>
<comment type="similarity">
    <text evidence="1 4">Belongs to the glycosyl hydrolase 32 family.</text>
</comment>
<dbReference type="PANTHER" id="PTHR42800">
    <property type="entry name" value="EXOINULINASE INUD (AFU_ORTHOLOGUE AFUA_5G00480)"/>
    <property type="match status" value="1"/>
</dbReference>
<dbReference type="EMBL" id="FZNX01000004">
    <property type="protein sequence ID" value="SNR69528.1"/>
    <property type="molecule type" value="Genomic_DNA"/>
</dbReference>
<dbReference type="SUPFAM" id="SSF49899">
    <property type="entry name" value="Concanavalin A-like lectins/glucanases"/>
    <property type="match status" value="1"/>
</dbReference>
<dbReference type="GO" id="GO:0005987">
    <property type="term" value="P:sucrose catabolic process"/>
    <property type="evidence" value="ECO:0007669"/>
    <property type="project" value="TreeGrafter"/>
</dbReference>
<dbReference type="Gene3D" id="2.115.10.20">
    <property type="entry name" value="Glycosyl hydrolase domain, family 43"/>
    <property type="match status" value="1"/>
</dbReference>
<sequence length="538" mass="61977">MNKIKAWFVTVAIVGFVLFTLTKCTNFTEDKKTVSQKMDRKYTEEELYRPKFHFTPKQNWMNDPNGMFYLNGNYHLFFQHYPDSAVWGPMHWGHAISTDLVAWKEQPIALYPDEKGYIFSGSAVVDINNTSGFSSGSEKPVIAMFTYHDPKLEKEGKIDYQSQGIAYSLDEGITWAKYLGNPVIKNPGIKDFRDPKISWDTIHNQWVLVLAAGDKSMFYSSKNLKDWKYLSNFGKDIGAHGGVWECPDFFPMTVDGTNEIKWVLIQSIVSGGPNGGTGTQYFVGDFNGKSFILDPFFKKDLVNENVFWIDYGRDNYAGVTWSNMPEKDGRKLFLGWMSNWEYAEKVPTNKWRSSMTIVRELKLVKNDDHYRITSQPVKEINNYISKSIKKGDFNVEGETVLITKPELDFSSLDIHFKIKDLQKDIYTFSFFNAVGDSLKFGVNNKEKFFFLDRMKSGNISFSDKFAPIISIAPIKEELKNIDIRVLLDKTSIEIFYNNGKTVMTELFFPKKPIEAFSAKSENFNIEFEGMTINQLKFD</sequence>
<keyword evidence="8" id="KW-1185">Reference proteome</keyword>
<keyword evidence="3 4" id="KW-0326">Glycosidase</keyword>
<protein>
    <submittedName>
        <fullName evidence="7">Fructan beta-fructosidase</fullName>
    </submittedName>
</protein>
<feature type="domain" description="Glycosyl hydrolase family 32 N-terminal" evidence="5">
    <location>
        <begin position="53"/>
        <end position="374"/>
    </location>
</feature>
<dbReference type="Pfam" id="PF08244">
    <property type="entry name" value="Glyco_hydro_32C"/>
    <property type="match status" value="1"/>
</dbReference>
<evidence type="ECO:0000313" key="8">
    <source>
        <dbReference type="Proteomes" id="UP000198412"/>
    </source>
</evidence>
<dbReference type="SUPFAM" id="SSF75005">
    <property type="entry name" value="Arabinanase/levansucrase/invertase"/>
    <property type="match status" value="1"/>
</dbReference>
<dbReference type="PROSITE" id="PS00609">
    <property type="entry name" value="GLYCOSYL_HYDROL_F32"/>
    <property type="match status" value="1"/>
</dbReference>
<evidence type="ECO:0000256" key="3">
    <source>
        <dbReference type="ARBA" id="ARBA00023295"/>
    </source>
</evidence>
<dbReference type="InterPro" id="IPR023296">
    <property type="entry name" value="Glyco_hydro_beta-prop_sf"/>
</dbReference>
<dbReference type="InterPro" id="IPR013320">
    <property type="entry name" value="ConA-like_dom_sf"/>
</dbReference>
<reference evidence="8" key="1">
    <citation type="submission" date="2017-06" db="EMBL/GenBank/DDBJ databases">
        <authorList>
            <person name="Varghese N."/>
            <person name="Submissions S."/>
        </authorList>
    </citation>
    <scope>NUCLEOTIDE SEQUENCE [LARGE SCALE GENOMIC DNA]</scope>
    <source>
        <strain evidence="8">DSM 27993</strain>
    </source>
</reference>
<dbReference type="InterPro" id="IPR013148">
    <property type="entry name" value="Glyco_hydro_32_N"/>
</dbReference>
<accession>A0A238YFF7</accession>
<dbReference type="Proteomes" id="UP000198412">
    <property type="component" value="Unassembled WGS sequence"/>
</dbReference>
<name>A0A238YFF7_9FLAO</name>
<dbReference type="Pfam" id="PF00251">
    <property type="entry name" value="Glyco_hydro_32N"/>
    <property type="match status" value="1"/>
</dbReference>
<dbReference type="CDD" id="cd18622">
    <property type="entry name" value="GH32_Inu-like"/>
    <property type="match status" value="1"/>
</dbReference>
<gene>
    <name evidence="7" type="ORF">SAMN04488111_2525</name>
</gene>